<evidence type="ECO:0000313" key="1">
    <source>
        <dbReference type="EMBL" id="CDZ86746.1"/>
    </source>
</evidence>
<reference evidence="1" key="1">
    <citation type="submission" date="2014-06" db="EMBL/GenBank/DDBJ databases">
        <authorList>
            <person name="Urmite Genomes Urmite Genomes"/>
        </authorList>
    </citation>
    <scope>NUCLEOTIDE SEQUENCE</scope>
</reference>
<protein>
    <recommendedName>
        <fullName evidence="2">Conjugal transfer protein TraD</fullName>
    </recommendedName>
</protein>
<dbReference type="EMBL" id="LK931340">
    <property type="protein sequence ID" value="CDZ86746.1"/>
    <property type="molecule type" value="Genomic_DNA"/>
</dbReference>
<gene>
    <name evidence="1" type="ORF">BN1086_04999</name>
</gene>
<dbReference type="AlphaFoldDB" id="A0A078LNM5"/>
<sequence>MRISNVEWLKKRIGFIRKLGKQTTRQRQIIDLLDDEDSLCEADRRLLHVLATAEKNDLQSRDESRKLEVQKRIEGKKNRRGRNHKLFLAAGLMIDAGLVDSATGELKFDQKILLSRLKWIRAHLETD</sequence>
<proteinExistence type="predicted"/>
<name>A0A078LNM5_CITKO</name>
<evidence type="ECO:0008006" key="2">
    <source>
        <dbReference type="Google" id="ProtNLM"/>
    </source>
</evidence>
<accession>A0A078LNM5</accession>
<organism evidence="1">
    <name type="scientific">Citrobacter koseri</name>
    <name type="common">Citrobacter diversus</name>
    <dbReference type="NCBI Taxonomy" id="545"/>
    <lineage>
        <taxon>Bacteria</taxon>
        <taxon>Pseudomonadati</taxon>
        <taxon>Pseudomonadota</taxon>
        <taxon>Gammaproteobacteria</taxon>
        <taxon>Enterobacterales</taxon>
        <taxon>Enterobacteriaceae</taxon>
        <taxon>Citrobacter</taxon>
    </lineage>
</organism>
<dbReference type="PATRIC" id="fig|545.12.peg.5042"/>